<evidence type="ECO:0000313" key="6">
    <source>
        <dbReference type="Proteomes" id="UP001152795"/>
    </source>
</evidence>
<reference evidence="5" key="1">
    <citation type="submission" date="2020-04" db="EMBL/GenBank/DDBJ databases">
        <authorList>
            <person name="Alioto T."/>
            <person name="Alioto T."/>
            <person name="Gomez Garrido J."/>
        </authorList>
    </citation>
    <scope>NUCLEOTIDE SEQUENCE</scope>
    <source>
        <strain evidence="5">A484AB</strain>
    </source>
</reference>
<evidence type="ECO:0000313" key="5">
    <source>
        <dbReference type="EMBL" id="CAB4028112.1"/>
    </source>
</evidence>
<accession>A0A7D9LA24</accession>
<dbReference type="GO" id="GO:0016491">
    <property type="term" value="F:oxidoreductase activity"/>
    <property type="evidence" value="ECO:0007669"/>
    <property type="project" value="UniProtKB-KW"/>
</dbReference>
<dbReference type="AlphaFoldDB" id="A0A7D9LA24"/>
<evidence type="ECO:0000256" key="2">
    <source>
        <dbReference type="ARBA" id="ARBA00039785"/>
    </source>
</evidence>
<evidence type="ECO:0000259" key="4">
    <source>
        <dbReference type="Pfam" id="PF01266"/>
    </source>
</evidence>
<proteinExistence type="predicted"/>
<dbReference type="SUPFAM" id="SSF51905">
    <property type="entry name" value="FAD/NAD(P)-binding domain"/>
    <property type="match status" value="1"/>
</dbReference>
<dbReference type="PANTHER" id="PTHR13847">
    <property type="entry name" value="SARCOSINE DEHYDROGENASE-RELATED"/>
    <property type="match status" value="1"/>
</dbReference>
<dbReference type="GO" id="GO:0032981">
    <property type="term" value="P:mitochondrial respiratory chain complex I assembly"/>
    <property type="evidence" value="ECO:0007669"/>
    <property type="project" value="TreeGrafter"/>
</dbReference>
<evidence type="ECO:0000256" key="3">
    <source>
        <dbReference type="ARBA" id="ARBA00046185"/>
    </source>
</evidence>
<dbReference type="Gene3D" id="3.50.50.60">
    <property type="entry name" value="FAD/NAD(P)-binding domain"/>
    <property type="match status" value="2"/>
</dbReference>
<keyword evidence="6" id="KW-1185">Reference proteome</keyword>
<dbReference type="EMBL" id="CACRXK020015253">
    <property type="protein sequence ID" value="CAB4028112.1"/>
    <property type="molecule type" value="Genomic_DNA"/>
</dbReference>
<dbReference type="GO" id="GO:0005739">
    <property type="term" value="C:mitochondrion"/>
    <property type="evidence" value="ECO:0007669"/>
    <property type="project" value="GOC"/>
</dbReference>
<protein>
    <recommendedName>
        <fullName evidence="2">FAD-dependent oxidoreductase domain-containing protein 1</fullName>
    </recommendedName>
</protein>
<evidence type="ECO:0000256" key="1">
    <source>
        <dbReference type="ARBA" id="ARBA00023002"/>
    </source>
</evidence>
<name>A0A7D9LA24_PARCT</name>
<dbReference type="Proteomes" id="UP001152795">
    <property type="component" value="Unassembled WGS sequence"/>
</dbReference>
<comment type="function">
    <text evidence="3">Required for the assembly of the mitochondrial membrane respiratory chain NADH dehydrogenase (Complex I). Involved in mid-late stages of complex I assembly.</text>
</comment>
<dbReference type="PANTHER" id="PTHR13847:SF287">
    <property type="entry name" value="FAD-DEPENDENT OXIDOREDUCTASE DOMAIN-CONTAINING PROTEIN 1"/>
    <property type="match status" value="1"/>
</dbReference>
<gene>
    <name evidence="5" type="ORF">PACLA_8A076139</name>
</gene>
<comment type="caution">
    <text evidence="5">The sequence shown here is derived from an EMBL/GenBank/DDBJ whole genome shotgun (WGS) entry which is preliminary data.</text>
</comment>
<dbReference type="Pfam" id="PF01266">
    <property type="entry name" value="DAO"/>
    <property type="match status" value="1"/>
</dbReference>
<organism evidence="5 6">
    <name type="scientific">Paramuricea clavata</name>
    <name type="common">Red gorgonian</name>
    <name type="synonym">Violescent sea-whip</name>
    <dbReference type="NCBI Taxonomy" id="317549"/>
    <lineage>
        <taxon>Eukaryota</taxon>
        <taxon>Metazoa</taxon>
        <taxon>Cnidaria</taxon>
        <taxon>Anthozoa</taxon>
        <taxon>Octocorallia</taxon>
        <taxon>Malacalcyonacea</taxon>
        <taxon>Plexauridae</taxon>
        <taxon>Paramuricea</taxon>
    </lineage>
</organism>
<dbReference type="InterPro" id="IPR006076">
    <property type="entry name" value="FAD-dep_OxRdtase"/>
</dbReference>
<feature type="domain" description="FAD dependent oxidoreductase" evidence="4">
    <location>
        <begin position="32"/>
        <end position="300"/>
    </location>
</feature>
<sequence length="320" mass="35482">MRVTVFRNLQAGRLVRKTLRRFSTECKKDYEVIIAGGGLMGLSSAYFLARRINPASICVVERDLKYSQNSTVRSWGSIRQQFSIAENIRMSQFGFKFLQDLDGYLGVEGEDSLDVQVKQGTYCFLASEAGRSVLEENAGIQRSEDVAISLFSREQLCEKYPWLNTEGVALASNVSSGEGWFDPWLLLGHFKNKISKMGVHLIEGEVHDIDMNNGRIAGIKLTRNNSPSVETLVCGHLVNAAGAWAQPLAAKLGTDLPVRAAKRVTYVVDCPDGFTDPVLLFDTAQNIYLRPESSKQYIVAEHPEEVVYASVKQATFLSTG</sequence>
<dbReference type="OrthoDB" id="424974at2759"/>
<keyword evidence="1" id="KW-0560">Oxidoreductase</keyword>
<dbReference type="InterPro" id="IPR036188">
    <property type="entry name" value="FAD/NAD-bd_sf"/>
</dbReference>